<organism evidence="2 3">
    <name type="scientific">Cynara cardunculus var. scolymus</name>
    <name type="common">Globe artichoke</name>
    <name type="synonym">Cynara scolymus</name>
    <dbReference type="NCBI Taxonomy" id="59895"/>
    <lineage>
        <taxon>Eukaryota</taxon>
        <taxon>Viridiplantae</taxon>
        <taxon>Streptophyta</taxon>
        <taxon>Embryophyta</taxon>
        <taxon>Tracheophyta</taxon>
        <taxon>Spermatophyta</taxon>
        <taxon>Magnoliopsida</taxon>
        <taxon>eudicotyledons</taxon>
        <taxon>Gunneridae</taxon>
        <taxon>Pentapetalae</taxon>
        <taxon>asterids</taxon>
        <taxon>campanulids</taxon>
        <taxon>Asterales</taxon>
        <taxon>Asteraceae</taxon>
        <taxon>Carduoideae</taxon>
        <taxon>Cardueae</taxon>
        <taxon>Carduinae</taxon>
        <taxon>Cynara</taxon>
    </lineage>
</organism>
<comment type="caution">
    <text evidence="2">The sequence shown here is derived from an EMBL/GenBank/DDBJ whole genome shotgun (WGS) entry which is preliminary data.</text>
</comment>
<reference evidence="2 3" key="1">
    <citation type="journal article" date="2016" name="Sci. Rep.">
        <title>The genome sequence of the outbreeding globe artichoke constructed de novo incorporating a phase-aware low-pass sequencing strategy of F1 progeny.</title>
        <authorList>
            <person name="Scaglione D."/>
            <person name="Reyes-Chin-Wo S."/>
            <person name="Acquadro A."/>
            <person name="Froenicke L."/>
            <person name="Portis E."/>
            <person name="Beitel C."/>
            <person name="Tirone M."/>
            <person name="Mauro R."/>
            <person name="Lo Monaco A."/>
            <person name="Mauromicale G."/>
            <person name="Faccioli P."/>
            <person name="Cattivelli L."/>
            <person name="Rieseberg L."/>
            <person name="Michelmore R."/>
            <person name="Lanteri S."/>
        </authorList>
    </citation>
    <scope>NUCLEOTIDE SEQUENCE [LARGE SCALE GENOMIC DNA]</scope>
    <source>
        <strain evidence="2">2C</strain>
    </source>
</reference>
<accession>A0A124SEQ6</accession>
<proteinExistence type="predicted"/>
<evidence type="ECO:0000313" key="3">
    <source>
        <dbReference type="Proteomes" id="UP000243975"/>
    </source>
</evidence>
<name>A0A124SEQ6_CYNCS</name>
<sequence length="93" mass="10202">MNSNQPSVSPNINQEVEVNLIIIDYSMSGMTGYDLLTKVKILLAKSNVAGSVAFLNARLFFLLLLSSSNDMRQDNDIGRTEHVREQGNDTVGA</sequence>
<keyword evidence="3" id="KW-1185">Reference proteome</keyword>
<dbReference type="STRING" id="59895.A0A124SEQ6"/>
<feature type="compositionally biased region" description="Basic and acidic residues" evidence="1">
    <location>
        <begin position="73"/>
        <end position="87"/>
    </location>
</feature>
<evidence type="ECO:0008006" key="4">
    <source>
        <dbReference type="Google" id="ProtNLM"/>
    </source>
</evidence>
<gene>
    <name evidence="2" type="ORF">Ccrd_020904</name>
</gene>
<dbReference type="Proteomes" id="UP000243975">
    <property type="component" value="Unassembled WGS sequence"/>
</dbReference>
<evidence type="ECO:0000256" key="1">
    <source>
        <dbReference type="SAM" id="MobiDB-lite"/>
    </source>
</evidence>
<protein>
    <recommendedName>
        <fullName evidence="4">CheY-like superfamily</fullName>
    </recommendedName>
</protein>
<dbReference type="Gramene" id="KVI00841">
    <property type="protein sequence ID" value="KVI00841"/>
    <property type="gene ID" value="Ccrd_020904"/>
</dbReference>
<dbReference type="EMBL" id="LEKV01003216">
    <property type="protein sequence ID" value="KVI00841.1"/>
    <property type="molecule type" value="Genomic_DNA"/>
</dbReference>
<evidence type="ECO:0000313" key="2">
    <source>
        <dbReference type="EMBL" id="KVI00841.1"/>
    </source>
</evidence>
<feature type="region of interest" description="Disordered" evidence="1">
    <location>
        <begin position="73"/>
        <end position="93"/>
    </location>
</feature>
<dbReference type="AlphaFoldDB" id="A0A124SEQ6"/>